<evidence type="ECO:0000313" key="2">
    <source>
        <dbReference type="EMBL" id="MEY9314772.1"/>
    </source>
</evidence>
<reference evidence="1" key="1">
    <citation type="submission" date="2021-02" db="EMBL/GenBank/DDBJ databases">
        <title>Genomic Encyclopedia of Type Strains, Phase IV (KMG-V): Genome sequencing to study the core and pangenomes of soil and plant-associated prokaryotes.</title>
        <authorList>
            <person name="Whitman W."/>
        </authorList>
    </citation>
    <scope>NUCLEOTIDE SEQUENCE</scope>
    <source>
        <strain evidence="1">USDA 406</strain>
    </source>
</reference>
<reference evidence="2 4" key="2">
    <citation type="submission" date="2024-07" db="EMBL/GenBank/DDBJ databases">
        <title>Genomic Encyclopedia of Type Strains, Phase V (KMG-V): Genome sequencing to study the core and pangenomes of soil and plant-associated prokaryotes.</title>
        <authorList>
            <person name="Whitman W."/>
        </authorList>
    </citation>
    <scope>NUCLEOTIDE SEQUENCE [LARGE SCALE GENOMIC DNA]</scope>
    <source>
        <strain evidence="2 4">USDA 415</strain>
    </source>
</reference>
<dbReference type="Proteomes" id="UP000673383">
    <property type="component" value="Unassembled WGS sequence"/>
</dbReference>
<evidence type="ECO:0000313" key="1">
    <source>
        <dbReference type="EMBL" id="MBP1299664.1"/>
    </source>
</evidence>
<dbReference type="EMBL" id="JAFICZ010000001">
    <property type="protein sequence ID" value="MBP1299664.1"/>
    <property type="molecule type" value="Genomic_DNA"/>
</dbReference>
<name>A0A8I2C900_BRAEL</name>
<evidence type="ECO:0000313" key="4">
    <source>
        <dbReference type="Proteomes" id="UP001565471"/>
    </source>
</evidence>
<dbReference type="AlphaFoldDB" id="A0A8I2C900"/>
<accession>A0A8I2C900</accession>
<organism evidence="1 3">
    <name type="scientific">Bradyrhizobium elkanii</name>
    <dbReference type="NCBI Taxonomy" id="29448"/>
    <lineage>
        <taxon>Bacteria</taxon>
        <taxon>Pseudomonadati</taxon>
        <taxon>Pseudomonadota</taxon>
        <taxon>Alphaproteobacteria</taxon>
        <taxon>Hyphomicrobiales</taxon>
        <taxon>Nitrobacteraceae</taxon>
        <taxon>Bradyrhizobium</taxon>
    </lineage>
</organism>
<gene>
    <name evidence="2" type="ORF">ABIF29_001571</name>
    <name evidence="1" type="ORF">JOH49_009417</name>
</gene>
<comment type="caution">
    <text evidence="1">The sequence shown here is derived from an EMBL/GenBank/DDBJ whole genome shotgun (WGS) entry which is preliminary data.</text>
</comment>
<protein>
    <submittedName>
        <fullName evidence="1">Uncharacterized protein</fullName>
    </submittedName>
</protein>
<proteinExistence type="predicted"/>
<dbReference type="Proteomes" id="UP001565471">
    <property type="component" value="Unassembled WGS sequence"/>
</dbReference>
<evidence type="ECO:0000313" key="3">
    <source>
        <dbReference type="Proteomes" id="UP000673383"/>
    </source>
</evidence>
<sequence>MDVSAAILPAASIATGNSPAGVFFACSSIGTLIYSQQSTLFRIEKMPIERRVQRTS</sequence>
<dbReference type="EMBL" id="JBGBZA010000002">
    <property type="protein sequence ID" value="MEY9314772.1"/>
    <property type="molecule type" value="Genomic_DNA"/>
</dbReference>
<keyword evidence="4" id="KW-1185">Reference proteome</keyword>